<evidence type="ECO:0000256" key="3">
    <source>
        <dbReference type="ARBA" id="ARBA00022475"/>
    </source>
</evidence>
<keyword evidence="3" id="KW-1003">Cell membrane</keyword>
<dbReference type="GO" id="GO:0022857">
    <property type="term" value="F:transmembrane transporter activity"/>
    <property type="evidence" value="ECO:0007669"/>
    <property type="project" value="InterPro"/>
</dbReference>
<dbReference type="RefSeq" id="WP_131993817.1">
    <property type="nucleotide sequence ID" value="NZ_SLWQ01000001.1"/>
</dbReference>
<name>A0A4R2IFE8_9GAMM</name>
<keyword evidence="6 8" id="KW-0472">Membrane</keyword>
<evidence type="ECO:0000256" key="8">
    <source>
        <dbReference type="SAM" id="Phobius"/>
    </source>
</evidence>
<organism evidence="9 10">
    <name type="scientific">Dokdonella fugitiva</name>
    <dbReference type="NCBI Taxonomy" id="328517"/>
    <lineage>
        <taxon>Bacteria</taxon>
        <taxon>Pseudomonadati</taxon>
        <taxon>Pseudomonadota</taxon>
        <taxon>Gammaproteobacteria</taxon>
        <taxon>Lysobacterales</taxon>
        <taxon>Rhodanobacteraceae</taxon>
        <taxon>Dokdonella</taxon>
    </lineage>
</organism>
<evidence type="ECO:0000313" key="9">
    <source>
        <dbReference type="EMBL" id="TCO43404.1"/>
    </source>
</evidence>
<dbReference type="PANTHER" id="PTHR30558">
    <property type="entry name" value="EXBD MEMBRANE COMPONENT OF PMF-DRIVEN MACROMOLECULE IMPORT SYSTEM"/>
    <property type="match status" value="1"/>
</dbReference>
<evidence type="ECO:0000256" key="5">
    <source>
        <dbReference type="ARBA" id="ARBA00022989"/>
    </source>
</evidence>
<dbReference type="InterPro" id="IPR003400">
    <property type="entry name" value="ExbD"/>
</dbReference>
<keyword evidence="10" id="KW-1185">Reference proteome</keyword>
<dbReference type="Proteomes" id="UP000294862">
    <property type="component" value="Unassembled WGS sequence"/>
</dbReference>
<evidence type="ECO:0000256" key="1">
    <source>
        <dbReference type="ARBA" id="ARBA00004162"/>
    </source>
</evidence>
<dbReference type="GO" id="GO:0005886">
    <property type="term" value="C:plasma membrane"/>
    <property type="evidence" value="ECO:0007669"/>
    <property type="project" value="UniProtKB-SubCell"/>
</dbReference>
<reference evidence="9 10" key="1">
    <citation type="journal article" date="2015" name="Stand. Genomic Sci.">
        <title>Genomic Encyclopedia of Bacterial and Archaeal Type Strains, Phase III: the genomes of soil and plant-associated and newly described type strains.</title>
        <authorList>
            <person name="Whitman W.B."/>
            <person name="Woyke T."/>
            <person name="Klenk H.P."/>
            <person name="Zhou Y."/>
            <person name="Lilburn T.G."/>
            <person name="Beck B.J."/>
            <person name="De Vos P."/>
            <person name="Vandamme P."/>
            <person name="Eisen J.A."/>
            <person name="Garrity G."/>
            <person name="Hugenholtz P."/>
            <person name="Kyrpides N.C."/>
        </authorList>
    </citation>
    <scope>NUCLEOTIDE SEQUENCE [LARGE SCALE GENOMIC DNA]</scope>
    <source>
        <strain evidence="9 10">A3</strain>
    </source>
</reference>
<dbReference type="Pfam" id="PF02472">
    <property type="entry name" value="ExbD"/>
    <property type="match status" value="1"/>
</dbReference>
<feature type="transmembrane region" description="Helical" evidence="8">
    <location>
        <begin position="22"/>
        <end position="41"/>
    </location>
</feature>
<evidence type="ECO:0000256" key="2">
    <source>
        <dbReference type="ARBA" id="ARBA00005811"/>
    </source>
</evidence>
<sequence length="135" mass="14180">MTTDAFRSHAAATQVEINVTPLIDVLLALVVILMVTAPLAIKRLPLPLGSQPIDAPMPRTLGLSVLSTGELYLEGHAVSRAELASALSLEARMPKPAMLEIRSDADTPYAKVADALAVARGSGIEGIQIEGTRAK</sequence>
<accession>A0A4R2IFE8</accession>
<comment type="subcellular location">
    <subcellularLocation>
        <location evidence="1">Cell membrane</location>
        <topology evidence="1">Single-pass membrane protein</topology>
    </subcellularLocation>
    <subcellularLocation>
        <location evidence="7">Cell membrane</location>
        <topology evidence="7">Single-pass type II membrane protein</topology>
    </subcellularLocation>
</comment>
<dbReference type="AlphaFoldDB" id="A0A4R2IFE8"/>
<evidence type="ECO:0000256" key="4">
    <source>
        <dbReference type="ARBA" id="ARBA00022692"/>
    </source>
</evidence>
<dbReference type="GO" id="GO:0015031">
    <property type="term" value="P:protein transport"/>
    <property type="evidence" value="ECO:0007669"/>
    <property type="project" value="UniProtKB-KW"/>
</dbReference>
<evidence type="ECO:0000313" key="10">
    <source>
        <dbReference type="Proteomes" id="UP000294862"/>
    </source>
</evidence>
<keyword evidence="7" id="KW-0813">Transport</keyword>
<comment type="caution">
    <text evidence="9">The sequence shown here is derived from an EMBL/GenBank/DDBJ whole genome shotgun (WGS) entry which is preliminary data.</text>
</comment>
<protein>
    <submittedName>
        <fullName evidence="9">Biopolymer transport protein ExbD/biopolymer transport protein TolR</fullName>
    </submittedName>
</protein>
<dbReference type="EMBL" id="SLWQ01000001">
    <property type="protein sequence ID" value="TCO43404.1"/>
    <property type="molecule type" value="Genomic_DNA"/>
</dbReference>
<evidence type="ECO:0000256" key="6">
    <source>
        <dbReference type="ARBA" id="ARBA00023136"/>
    </source>
</evidence>
<gene>
    <name evidence="9" type="ORF">EV148_101828</name>
</gene>
<comment type="similarity">
    <text evidence="2 7">Belongs to the ExbD/TolR family.</text>
</comment>
<evidence type="ECO:0000256" key="7">
    <source>
        <dbReference type="RuleBase" id="RU003879"/>
    </source>
</evidence>
<keyword evidence="4 7" id="KW-0812">Transmembrane</keyword>
<keyword evidence="7" id="KW-0653">Protein transport</keyword>
<proteinExistence type="inferred from homology"/>
<dbReference type="Gene3D" id="3.30.420.270">
    <property type="match status" value="1"/>
</dbReference>
<dbReference type="PANTHER" id="PTHR30558:SF7">
    <property type="entry name" value="TOL-PAL SYSTEM PROTEIN TOLR"/>
    <property type="match status" value="1"/>
</dbReference>
<keyword evidence="5 8" id="KW-1133">Transmembrane helix</keyword>